<dbReference type="InterPro" id="IPR016186">
    <property type="entry name" value="C-type_lectin-like/link_sf"/>
</dbReference>
<dbReference type="Gene3D" id="3.10.100.10">
    <property type="entry name" value="Mannose-Binding Protein A, subunit A"/>
    <property type="match status" value="1"/>
</dbReference>
<dbReference type="AlphaFoldDB" id="A0A6J3BQY6"/>
<dbReference type="Pfam" id="PF00059">
    <property type="entry name" value="Lectin_C"/>
    <property type="match status" value="1"/>
</dbReference>
<evidence type="ECO:0000313" key="3">
    <source>
        <dbReference type="Proteomes" id="UP001652740"/>
    </source>
</evidence>
<proteinExistence type="predicted"/>
<evidence type="ECO:0000259" key="2">
    <source>
        <dbReference type="PROSITE" id="PS50041"/>
    </source>
</evidence>
<feature type="domain" description="C-type lectin" evidence="2">
    <location>
        <begin position="120"/>
        <end position="232"/>
    </location>
</feature>
<protein>
    <submittedName>
        <fullName evidence="4">Uncharacterized protein LOC113519116</fullName>
    </submittedName>
</protein>
<dbReference type="PROSITE" id="PS50041">
    <property type="entry name" value="C_TYPE_LECTIN_2"/>
    <property type="match status" value="1"/>
</dbReference>
<dbReference type="CDD" id="cd00037">
    <property type="entry name" value="CLECT"/>
    <property type="match status" value="1"/>
</dbReference>
<dbReference type="PROSITE" id="PS00615">
    <property type="entry name" value="C_TYPE_LECTIN_1"/>
    <property type="match status" value="1"/>
</dbReference>
<keyword evidence="1" id="KW-1015">Disulfide bond</keyword>
<keyword evidence="3" id="KW-1185">Reference proteome</keyword>
<organism evidence="3 4">
    <name type="scientific">Galleria mellonella</name>
    <name type="common">Greater wax moth</name>
    <dbReference type="NCBI Taxonomy" id="7137"/>
    <lineage>
        <taxon>Eukaryota</taxon>
        <taxon>Metazoa</taxon>
        <taxon>Ecdysozoa</taxon>
        <taxon>Arthropoda</taxon>
        <taxon>Hexapoda</taxon>
        <taxon>Insecta</taxon>
        <taxon>Pterygota</taxon>
        <taxon>Neoptera</taxon>
        <taxon>Endopterygota</taxon>
        <taxon>Lepidoptera</taxon>
        <taxon>Glossata</taxon>
        <taxon>Ditrysia</taxon>
        <taxon>Pyraloidea</taxon>
        <taxon>Pyralidae</taxon>
        <taxon>Galleriinae</taxon>
        <taxon>Galleria</taxon>
    </lineage>
</organism>
<dbReference type="SUPFAM" id="SSF56436">
    <property type="entry name" value="C-type lectin-like"/>
    <property type="match status" value="1"/>
</dbReference>
<dbReference type="SMART" id="SM00034">
    <property type="entry name" value="CLECT"/>
    <property type="match status" value="1"/>
</dbReference>
<dbReference type="Proteomes" id="UP001652740">
    <property type="component" value="Unplaced"/>
</dbReference>
<dbReference type="InterPro" id="IPR001304">
    <property type="entry name" value="C-type_lectin-like"/>
</dbReference>
<name>A0A6J3BQY6_GALME</name>
<dbReference type="InParanoid" id="A0A6J3BQY6"/>
<dbReference type="GeneID" id="113519116"/>
<reference evidence="4" key="1">
    <citation type="submission" date="2025-08" db="UniProtKB">
        <authorList>
            <consortium name="RefSeq"/>
        </authorList>
    </citation>
    <scope>IDENTIFICATION</scope>
    <source>
        <tissue evidence="4">Whole larvae</tissue>
    </source>
</reference>
<gene>
    <name evidence="4" type="primary">LOC113519116</name>
</gene>
<dbReference type="InterPro" id="IPR018378">
    <property type="entry name" value="C-type_lectin_CS"/>
</dbReference>
<dbReference type="InterPro" id="IPR016187">
    <property type="entry name" value="CTDL_fold"/>
</dbReference>
<evidence type="ECO:0000256" key="1">
    <source>
        <dbReference type="ARBA" id="ARBA00023157"/>
    </source>
</evidence>
<dbReference type="KEGG" id="gmw:113519116"/>
<accession>A0A6J3BQY6</accession>
<evidence type="ECO:0000313" key="4">
    <source>
        <dbReference type="RefSeq" id="XP_031763733.2"/>
    </source>
</evidence>
<dbReference type="RefSeq" id="XP_031763733.2">
    <property type="nucleotide sequence ID" value="XM_031907873.2"/>
</dbReference>
<sequence length="266" mass="29649">MPALTNMRCTNESPPVIPKYHLMEKCHRSKLGLAAKARYTSLISCQRLGIEKKALSLNFSPPEAMKTTKEPLDYTCEALQCAEADGGSSLTNDTRFDYYSLYAKPLPNENSTCVPATGMFYLLSKKYNYTEGQSSCKNISGVLADVTSDQRTEALGQLLLGTKVDAAMVGLRRINESTFHGTNGNALDCTTYRAWAPGHPRRRYDKYDCVVITRHKTWKSTSCKKQYPILCELKPGGPYKIGSIFASRKLNNDTKLINETNTSDKN</sequence>